<keyword evidence="2" id="KW-1185">Reference proteome</keyword>
<name>A0AC60PH91_IXOPE</name>
<sequence>MQELFEMAGPSAPHAERVERVIRQAHPTFGAYLRGSRFRDMNELASEARRIQRDILAAQAYQPPTPASSALQPRCAWNGKTAPQNRRHEAADYTDRPGRNTYDITDCALDPYSYERRTAEPVPQWQRRDRNR</sequence>
<gene>
    <name evidence="1" type="ORF">HPB47_004310</name>
</gene>
<dbReference type="EMBL" id="JABSTQ010010654">
    <property type="protein sequence ID" value="KAG0419156.1"/>
    <property type="molecule type" value="Genomic_DNA"/>
</dbReference>
<proteinExistence type="predicted"/>
<accession>A0AC60PH91</accession>
<evidence type="ECO:0000313" key="2">
    <source>
        <dbReference type="Proteomes" id="UP000805193"/>
    </source>
</evidence>
<organism evidence="1 2">
    <name type="scientific">Ixodes persulcatus</name>
    <name type="common">Taiga tick</name>
    <dbReference type="NCBI Taxonomy" id="34615"/>
    <lineage>
        <taxon>Eukaryota</taxon>
        <taxon>Metazoa</taxon>
        <taxon>Ecdysozoa</taxon>
        <taxon>Arthropoda</taxon>
        <taxon>Chelicerata</taxon>
        <taxon>Arachnida</taxon>
        <taxon>Acari</taxon>
        <taxon>Parasitiformes</taxon>
        <taxon>Ixodida</taxon>
        <taxon>Ixodoidea</taxon>
        <taxon>Ixodidae</taxon>
        <taxon>Ixodinae</taxon>
        <taxon>Ixodes</taxon>
    </lineage>
</organism>
<evidence type="ECO:0000313" key="1">
    <source>
        <dbReference type="EMBL" id="KAG0419156.1"/>
    </source>
</evidence>
<protein>
    <submittedName>
        <fullName evidence="1">Uncharacterized protein</fullName>
    </submittedName>
</protein>
<dbReference type="Proteomes" id="UP000805193">
    <property type="component" value="Unassembled WGS sequence"/>
</dbReference>
<reference evidence="1 2" key="1">
    <citation type="journal article" date="2020" name="Cell">
        <title>Large-Scale Comparative Analyses of Tick Genomes Elucidate Their Genetic Diversity and Vector Capacities.</title>
        <authorList>
            <consortium name="Tick Genome and Microbiome Consortium (TIGMIC)"/>
            <person name="Jia N."/>
            <person name="Wang J."/>
            <person name="Shi W."/>
            <person name="Du L."/>
            <person name="Sun Y."/>
            <person name="Zhan W."/>
            <person name="Jiang J.F."/>
            <person name="Wang Q."/>
            <person name="Zhang B."/>
            <person name="Ji P."/>
            <person name="Bell-Sakyi L."/>
            <person name="Cui X.M."/>
            <person name="Yuan T.T."/>
            <person name="Jiang B.G."/>
            <person name="Yang W.F."/>
            <person name="Lam T.T."/>
            <person name="Chang Q.C."/>
            <person name="Ding S.J."/>
            <person name="Wang X.J."/>
            <person name="Zhu J.G."/>
            <person name="Ruan X.D."/>
            <person name="Zhao L."/>
            <person name="Wei J.T."/>
            <person name="Ye R.Z."/>
            <person name="Que T.C."/>
            <person name="Du C.H."/>
            <person name="Zhou Y.H."/>
            <person name="Cheng J.X."/>
            <person name="Dai P.F."/>
            <person name="Guo W.B."/>
            <person name="Han X.H."/>
            <person name="Huang E.J."/>
            <person name="Li L.F."/>
            <person name="Wei W."/>
            <person name="Gao Y.C."/>
            <person name="Liu J.Z."/>
            <person name="Shao H.Z."/>
            <person name="Wang X."/>
            <person name="Wang C.C."/>
            <person name="Yang T.C."/>
            <person name="Huo Q.B."/>
            <person name="Li W."/>
            <person name="Chen H.Y."/>
            <person name="Chen S.E."/>
            <person name="Zhou L.G."/>
            <person name="Ni X.B."/>
            <person name="Tian J.H."/>
            <person name="Sheng Y."/>
            <person name="Liu T."/>
            <person name="Pan Y.S."/>
            <person name="Xia L.Y."/>
            <person name="Li J."/>
            <person name="Zhao F."/>
            <person name="Cao W.C."/>
        </authorList>
    </citation>
    <scope>NUCLEOTIDE SEQUENCE [LARGE SCALE GENOMIC DNA]</scope>
    <source>
        <strain evidence="1">Iper-2018</strain>
    </source>
</reference>
<comment type="caution">
    <text evidence="1">The sequence shown here is derived from an EMBL/GenBank/DDBJ whole genome shotgun (WGS) entry which is preliminary data.</text>
</comment>